<dbReference type="Proteomes" id="UP001363622">
    <property type="component" value="Unassembled WGS sequence"/>
</dbReference>
<name>A0ABR1KYI2_9PEZI</name>
<reference evidence="1 2" key="1">
    <citation type="submission" date="2024-04" db="EMBL/GenBank/DDBJ databases">
        <title>Phyllosticta paracitricarpa is synonymous to the EU quarantine fungus P. citricarpa based on phylogenomic analyses.</title>
        <authorList>
            <consortium name="Lawrence Berkeley National Laboratory"/>
            <person name="Van Ingen-Buijs V.A."/>
            <person name="Van Westerhoven A.C."/>
            <person name="Haridas S."/>
            <person name="Skiadas P."/>
            <person name="Martin F."/>
            <person name="Groenewald J.Z."/>
            <person name="Crous P.W."/>
            <person name="Seidl M.F."/>
        </authorList>
    </citation>
    <scope>NUCLEOTIDE SEQUENCE [LARGE SCALE GENOMIC DNA]</scope>
    <source>
        <strain evidence="1 2">CBS 123371</strain>
    </source>
</reference>
<protein>
    <submittedName>
        <fullName evidence="1">Uncharacterized protein</fullName>
    </submittedName>
</protein>
<proteinExistence type="predicted"/>
<evidence type="ECO:0000313" key="2">
    <source>
        <dbReference type="Proteomes" id="UP001363622"/>
    </source>
</evidence>
<evidence type="ECO:0000313" key="1">
    <source>
        <dbReference type="EMBL" id="KAK7523877.1"/>
    </source>
</evidence>
<accession>A0ABR1KYI2</accession>
<comment type="caution">
    <text evidence="1">The sequence shown here is derived from an EMBL/GenBank/DDBJ whole genome shotgun (WGS) entry which is preliminary data.</text>
</comment>
<sequence length="203" mass="22155">MIHVALLPSYAMCVGVSFIPRLHVANVRRYGSCYLSITTTTLKTTSPIPSISLPFSNLHTLLFTFTFPFPSPTTTAATAAAAAAAPFISFISPCWLACLLNYASSIPYPSKHTVLHCTAMSCVGGLGRQRHYMEPHPPALAPCCPEHAQLVSDADYHLLLHACVHVCVPRAERQTCLALAYLVLDAKTRVDVIYPYLYCSIDI</sequence>
<keyword evidence="2" id="KW-1185">Reference proteome</keyword>
<organism evidence="1 2">
    <name type="scientific">Phyllosticta citriasiana</name>
    <dbReference type="NCBI Taxonomy" id="595635"/>
    <lineage>
        <taxon>Eukaryota</taxon>
        <taxon>Fungi</taxon>
        <taxon>Dikarya</taxon>
        <taxon>Ascomycota</taxon>
        <taxon>Pezizomycotina</taxon>
        <taxon>Dothideomycetes</taxon>
        <taxon>Dothideomycetes incertae sedis</taxon>
        <taxon>Botryosphaeriales</taxon>
        <taxon>Phyllostictaceae</taxon>
        <taxon>Phyllosticta</taxon>
    </lineage>
</organism>
<dbReference type="EMBL" id="JBBPHU010000001">
    <property type="protein sequence ID" value="KAK7523877.1"/>
    <property type="molecule type" value="Genomic_DNA"/>
</dbReference>
<gene>
    <name evidence="1" type="ORF">IWZ03DRAFT_13323</name>
</gene>